<keyword evidence="2" id="KW-1185">Reference proteome</keyword>
<gene>
    <name evidence="1" type="ORF">F7725_005135</name>
</gene>
<dbReference type="SUPFAM" id="SSF52047">
    <property type="entry name" value="RNI-like"/>
    <property type="match status" value="1"/>
</dbReference>
<dbReference type="Gene3D" id="3.80.10.10">
    <property type="entry name" value="Ribonuclease Inhibitor"/>
    <property type="match status" value="1"/>
</dbReference>
<evidence type="ECO:0008006" key="3">
    <source>
        <dbReference type="Google" id="ProtNLM"/>
    </source>
</evidence>
<dbReference type="OrthoDB" id="5876800at2759"/>
<comment type="caution">
    <text evidence="1">The sequence shown here is derived from an EMBL/GenBank/DDBJ whole genome shotgun (WGS) entry which is preliminary data.</text>
</comment>
<dbReference type="EMBL" id="JAAKFY010000009">
    <property type="protein sequence ID" value="KAF3851780.1"/>
    <property type="molecule type" value="Genomic_DNA"/>
</dbReference>
<dbReference type="GO" id="GO:0031146">
    <property type="term" value="P:SCF-dependent proteasomal ubiquitin-dependent protein catabolic process"/>
    <property type="evidence" value="ECO:0007669"/>
    <property type="project" value="TreeGrafter"/>
</dbReference>
<evidence type="ECO:0000313" key="2">
    <source>
        <dbReference type="Proteomes" id="UP000518266"/>
    </source>
</evidence>
<dbReference type="PANTHER" id="PTHR13318:SF178">
    <property type="entry name" value="OS02G0200900 PROTEIN"/>
    <property type="match status" value="1"/>
</dbReference>
<dbReference type="InterPro" id="IPR006553">
    <property type="entry name" value="Leu-rich_rpt_Cys-con_subtyp"/>
</dbReference>
<dbReference type="GO" id="GO:0019005">
    <property type="term" value="C:SCF ubiquitin ligase complex"/>
    <property type="evidence" value="ECO:0007669"/>
    <property type="project" value="TreeGrafter"/>
</dbReference>
<protein>
    <recommendedName>
        <fullName evidence="3">Lysine (K)-specific demethylase 2Aa</fullName>
    </recommendedName>
</protein>
<sequence>MSLQQSSDVHVPSCRSCDKRLWSHVDVSRCSPLSNQVLAGIIKRQPASLDLVTGLSWSCLSALVSPTLPCLRLLDLRWCEGLKDAQIKEILTPPGLESSRSRLRNMVTLRLSGLDVSESTLRLLQRHMPQLQRLDLAHCKDITDSSISLLAAAGSHSRNNLTELTLAGCSELTDGCLSYLKRLSSLTLLDLRGCKSISRRACDAFISDLSHVALFCMMEENLIQRLD</sequence>
<dbReference type="Pfam" id="PF13516">
    <property type="entry name" value="LRR_6"/>
    <property type="match status" value="1"/>
</dbReference>
<dbReference type="SMART" id="SM00367">
    <property type="entry name" value="LRR_CC"/>
    <property type="match status" value="3"/>
</dbReference>
<dbReference type="Proteomes" id="UP000518266">
    <property type="component" value="Unassembled WGS sequence"/>
</dbReference>
<reference evidence="1 2" key="1">
    <citation type="submission" date="2020-03" db="EMBL/GenBank/DDBJ databases">
        <title>Dissostichus mawsoni Genome sequencing and assembly.</title>
        <authorList>
            <person name="Park H."/>
        </authorList>
    </citation>
    <scope>NUCLEOTIDE SEQUENCE [LARGE SCALE GENOMIC DNA]</scope>
    <source>
        <strain evidence="1">DM0001</strain>
        <tissue evidence="1">Muscle</tissue>
    </source>
</reference>
<organism evidence="1 2">
    <name type="scientific">Dissostichus mawsoni</name>
    <name type="common">Antarctic cod</name>
    <dbReference type="NCBI Taxonomy" id="36200"/>
    <lineage>
        <taxon>Eukaryota</taxon>
        <taxon>Metazoa</taxon>
        <taxon>Chordata</taxon>
        <taxon>Craniata</taxon>
        <taxon>Vertebrata</taxon>
        <taxon>Euteleostomi</taxon>
        <taxon>Actinopterygii</taxon>
        <taxon>Neopterygii</taxon>
        <taxon>Teleostei</taxon>
        <taxon>Neoteleostei</taxon>
        <taxon>Acanthomorphata</taxon>
        <taxon>Eupercaria</taxon>
        <taxon>Perciformes</taxon>
        <taxon>Notothenioidei</taxon>
        <taxon>Nototheniidae</taxon>
        <taxon>Dissostichus</taxon>
    </lineage>
</organism>
<accession>A0A7J5YQU8</accession>
<name>A0A7J5YQU8_DISMA</name>
<dbReference type="InterPro" id="IPR001611">
    <property type="entry name" value="Leu-rich_rpt"/>
</dbReference>
<dbReference type="AlphaFoldDB" id="A0A7J5YQU8"/>
<evidence type="ECO:0000313" key="1">
    <source>
        <dbReference type="EMBL" id="KAF3851780.1"/>
    </source>
</evidence>
<proteinExistence type="predicted"/>
<dbReference type="InterPro" id="IPR032675">
    <property type="entry name" value="LRR_dom_sf"/>
</dbReference>
<dbReference type="PANTHER" id="PTHR13318">
    <property type="entry name" value="PARTNER OF PAIRED, ISOFORM B-RELATED"/>
    <property type="match status" value="1"/>
</dbReference>